<dbReference type="AlphaFoldDB" id="A0AAD9H3R4"/>
<evidence type="ECO:0000256" key="6">
    <source>
        <dbReference type="SAM" id="MobiDB-lite"/>
    </source>
</evidence>
<comment type="caution">
    <text evidence="8">The sequence shown here is derived from an EMBL/GenBank/DDBJ whole genome shotgun (WGS) entry which is preliminary data.</text>
</comment>
<evidence type="ECO:0000259" key="7">
    <source>
        <dbReference type="PROSITE" id="PS50157"/>
    </source>
</evidence>
<feature type="region of interest" description="Disordered" evidence="6">
    <location>
        <begin position="381"/>
        <end position="445"/>
    </location>
</feature>
<keyword evidence="1" id="KW-0479">Metal-binding</keyword>
<sequence length="470" mass="53139">MAFTEQTARSQAGAQQPFEGYGYAIMGNSTILPYDPRAAMSAPVNGAMMAHQYTVAPQHNWTQIPTLGHQWSAQSHFAYRQYDSCPTKMNIPFRLPAQQARPVMPVAPSEHYVPQATSYPHEKSSAKNDRHRSPSSRSETKTSNPKTPHPLNTKEIKSNKPTSAEPVNFTTAIDTLMKAIQKRNDSNDIVKGVSKAELVVKPEPTLRNPEVGPTESTDAPKLKRYICDVDGCGKRFYQSTHLDTHRRAHTGEKPYQCNWPRCGRTFSQPGNLKTHMRRHTGEKPFRCEQCSKAFAQRGNLQTHMATHTNVKMFVCKLDDCDKMFTQRGNLKNHQNKYHEKTLMEMTDWIMSISDIDTLSDDHRDMYWYFANLYKNSNKGIKGRGKDCRVSNRGENSRTAPSSSHVRRVRGPGSLAADSSKRLPPPEQYMQPQQQQHHQHGSSASIPIYDGLSAEQCAPFRAANPCDNIMY</sequence>
<dbReference type="GO" id="GO:0000981">
    <property type="term" value="F:DNA-binding transcription factor activity, RNA polymerase II-specific"/>
    <property type="evidence" value="ECO:0007669"/>
    <property type="project" value="TreeGrafter"/>
</dbReference>
<feature type="domain" description="C2H2-type" evidence="7">
    <location>
        <begin position="285"/>
        <end position="312"/>
    </location>
</feature>
<dbReference type="PANTHER" id="PTHR23235:SF120">
    <property type="entry name" value="KRUPPEL-LIKE FACTOR 15"/>
    <property type="match status" value="1"/>
</dbReference>
<dbReference type="SMART" id="SM00355">
    <property type="entry name" value="ZnF_C2H2"/>
    <property type="match status" value="4"/>
</dbReference>
<dbReference type="PANTHER" id="PTHR23235">
    <property type="entry name" value="KRUEPPEL-LIKE TRANSCRIPTION FACTOR"/>
    <property type="match status" value="1"/>
</dbReference>
<dbReference type="GO" id="GO:0008270">
    <property type="term" value="F:zinc ion binding"/>
    <property type="evidence" value="ECO:0007669"/>
    <property type="project" value="UniProtKB-KW"/>
</dbReference>
<dbReference type="Gene3D" id="3.30.160.60">
    <property type="entry name" value="Classic Zinc Finger"/>
    <property type="match status" value="4"/>
</dbReference>
<dbReference type="EMBL" id="MU843073">
    <property type="protein sequence ID" value="KAK2021901.1"/>
    <property type="molecule type" value="Genomic_DNA"/>
</dbReference>
<feature type="domain" description="C2H2-type" evidence="7">
    <location>
        <begin position="255"/>
        <end position="284"/>
    </location>
</feature>
<dbReference type="GO" id="GO:0000978">
    <property type="term" value="F:RNA polymerase II cis-regulatory region sequence-specific DNA binding"/>
    <property type="evidence" value="ECO:0007669"/>
    <property type="project" value="UniProtKB-ARBA"/>
</dbReference>
<keyword evidence="3 5" id="KW-0863">Zinc-finger</keyword>
<evidence type="ECO:0000256" key="1">
    <source>
        <dbReference type="ARBA" id="ARBA00022723"/>
    </source>
</evidence>
<evidence type="ECO:0000256" key="3">
    <source>
        <dbReference type="ARBA" id="ARBA00022771"/>
    </source>
</evidence>
<protein>
    <recommendedName>
        <fullName evidence="7">C2H2-type domain-containing protein</fullName>
    </recommendedName>
</protein>
<dbReference type="Pfam" id="PF00096">
    <property type="entry name" value="zf-C2H2"/>
    <property type="match status" value="2"/>
</dbReference>
<evidence type="ECO:0000256" key="2">
    <source>
        <dbReference type="ARBA" id="ARBA00022737"/>
    </source>
</evidence>
<gene>
    <name evidence="8" type="ORF">LX32DRAFT_223241</name>
</gene>
<feature type="compositionally biased region" description="Polar residues" evidence="6">
    <location>
        <begin position="135"/>
        <end position="146"/>
    </location>
</feature>
<dbReference type="InterPro" id="IPR036236">
    <property type="entry name" value="Znf_C2H2_sf"/>
</dbReference>
<evidence type="ECO:0000256" key="4">
    <source>
        <dbReference type="ARBA" id="ARBA00022833"/>
    </source>
</evidence>
<keyword evidence="4" id="KW-0862">Zinc</keyword>
<feature type="compositionally biased region" description="Basic and acidic residues" evidence="6">
    <location>
        <begin position="383"/>
        <end position="395"/>
    </location>
</feature>
<feature type="domain" description="C2H2-type" evidence="7">
    <location>
        <begin position="225"/>
        <end position="254"/>
    </location>
</feature>
<name>A0AAD9H3R4_9PEZI</name>
<dbReference type="SUPFAM" id="SSF57667">
    <property type="entry name" value="beta-beta-alpha zinc fingers"/>
    <property type="match status" value="2"/>
</dbReference>
<feature type="domain" description="C2H2-type" evidence="7">
    <location>
        <begin position="313"/>
        <end position="338"/>
    </location>
</feature>
<accession>A0AAD9H3R4</accession>
<evidence type="ECO:0000313" key="8">
    <source>
        <dbReference type="EMBL" id="KAK2021901.1"/>
    </source>
</evidence>
<organism evidence="8 9">
    <name type="scientific">Colletotrichum zoysiae</name>
    <dbReference type="NCBI Taxonomy" id="1216348"/>
    <lineage>
        <taxon>Eukaryota</taxon>
        <taxon>Fungi</taxon>
        <taxon>Dikarya</taxon>
        <taxon>Ascomycota</taxon>
        <taxon>Pezizomycotina</taxon>
        <taxon>Sordariomycetes</taxon>
        <taxon>Hypocreomycetidae</taxon>
        <taxon>Glomerellales</taxon>
        <taxon>Glomerellaceae</taxon>
        <taxon>Colletotrichum</taxon>
        <taxon>Colletotrichum graminicola species complex</taxon>
    </lineage>
</organism>
<dbReference type="FunFam" id="3.30.160.60:FF:000072">
    <property type="entry name" value="zinc finger protein 143 isoform X1"/>
    <property type="match status" value="1"/>
</dbReference>
<proteinExistence type="predicted"/>
<evidence type="ECO:0000256" key="5">
    <source>
        <dbReference type="PROSITE-ProRule" id="PRU00042"/>
    </source>
</evidence>
<dbReference type="InterPro" id="IPR013087">
    <property type="entry name" value="Znf_C2H2_type"/>
</dbReference>
<feature type="region of interest" description="Disordered" evidence="6">
    <location>
        <begin position="117"/>
        <end position="165"/>
    </location>
</feature>
<keyword evidence="9" id="KW-1185">Reference proteome</keyword>
<dbReference type="Proteomes" id="UP001232148">
    <property type="component" value="Unassembled WGS sequence"/>
</dbReference>
<keyword evidence="2" id="KW-0677">Repeat</keyword>
<reference evidence="8" key="1">
    <citation type="submission" date="2021-06" db="EMBL/GenBank/DDBJ databases">
        <title>Comparative genomics, transcriptomics and evolutionary studies reveal genomic signatures of adaptation to plant cell wall in hemibiotrophic fungi.</title>
        <authorList>
            <consortium name="DOE Joint Genome Institute"/>
            <person name="Baroncelli R."/>
            <person name="Diaz J.F."/>
            <person name="Benocci T."/>
            <person name="Peng M."/>
            <person name="Battaglia E."/>
            <person name="Haridas S."/>
            <person name="Andreopoulos W."/>
            <person name="Labutti K."/>
            <person name="Pangilinan J."/>
            <person name="Floch G.L."/>
            <person name="Makela M.R."/>
            <person name="Henrissat B."/>
            <person name="Grigoriev I.V."/>
            <person name="Crouch J.A."/>
            <person name="De Vries R.P."/>
            <person name="Sukno S.A."/>
            <person name="Thon M.R."/>
        </authorList>
    </citation>
    <scope>NUCLEOTIDE SEQUENCE</scope>
    <source>
        <strain evidence="8">MAFF235873</strain>
    </source>
</reference>
<dbReference type="PROSITE" id="PS00028">
    <property type="entry name" value="ZINC_FINGER_C2H2_1"/>
    <property type="match status" value="4"/>
</dbReference>
<dbReference type="Pfam" id="PF13465">
    <property type="entry name" value="zf-H2C2_2"/>
    <property type="match status" value="1"/>
</dbReference>
<dbReference type="FunFam" id="3.30.160.60:FF:000774">
    <property type="entry name" value="Zinc finger protein"/>
    <property type="match status" value="2"/>
</dbReference>
<dbReference type="PROSITE" id="PS50157">
    <property type="entry name" value="ZINC_FINGER_C2H2_2"/>
    <property type="match status" value="4"/>
</dbReference>
<feature type="compositionally biased region" description="Basic and acidic residues" evidence="6">
    <location>
        <begin position="120"/>
        <end position="132"/>
    </location>
</feature>
<evidence type="ECO:0000313" key="9">
    <source>
        <dbReference type="Proteomes" id="UP001232148"/>
    </source>
</evidence>